<dbReference type="PANTHER" id="PTHR47751">
    <property type="entry name" value="SUPERFAMILY HYDROLASE, PUTATIVE (AFU_ORTHOLOGUE AFUA_2G16580)-RELATED"/>
    <property type="match status" value="1"/>
</dbReference>
<dbReference type="EMBL" id="CP058322">
    <property type="protein sequence ID" value="QLD25445.1"/>
    <property type="molecule type" value="Genomic_DNA"/>
</dbReference>
<protein>
    <submittedName>
        <fullName evidence="2">Alpha/beta hydrolase</fullName>
    </submittedName>
</protein>
<dbReference type="InterPro" id="IPR000073">
    <property type="entry name" value="AB_hydrolase_1"/>
</dbReference>
<dbReference type="PANTHER" id="PTHR47751:SF1">
    <property type="entry name" value="SUPERFAMILY HYDROLASE, PUTATIVE (AFU_ORTHOLOGUE AFUA_2G16580)-RELATED"/>
    <property type="match status" value="1"/>
</dbReference>
<dbReference type="Gene3D" id="1.10.10.800">
    <property type="match status" value="1"/>
</dbReference>
<sequence length="302" mass="31568">MTASSTDAGIQAHRVTFDSAGETLAGSLYLPGHGDPSPGLVIAGPWRTVKEQVPSVYAELMARRGFAALAFDFRGWGQSSGRPMRMEDPFSKADDIVAAAAFLAGRPEVIARGVGGLGVCAGSGYLARAAALSDTIRSVALVAPGLPSHPTVVAEVGGEAGVAAIERLAHDAREAYDRTGQETLVTAVPATPESTVAGADYYTNPQRGLVPAWDNLFNPASWTSWLTFDAQDAAPHLTAPLLVISSDAAVSPSSVREFIAKVPHPVEQIWIPGVPQFDWYDQPGPTGLAADAVAAHFDATLR</sequence>
<proteinExistence type="predicted"/>
<dbReference type="Gene3D" id="3.40.50.1820">
    <property type="entry name" value="alpha/beta hydrolase"/>
    <property type="match status" value="1"/>
</dbReference>
<dbReference type="InterPro" id="IPR051411">
    <property type="entry name" value="Polyketide_trans_af380"/>
</dbReference>
<evidence type="ECO:0000313" key="2">
    <source>
        <dbReference type="EMBL" id="QLD25445.1"/>
    </source>
</evidence>
<evidence type="ECO:0000259" key="1">
    <source>
        <dbReference type="Pfam" id="PF12697"/>
    </source>
</evidence>
<gene>
    <name evidence="2" type="ORF">HXZ27_15580</name>
</gene>
<dbReference type="KEGG" id="mcab:HXZ27_15580"/>
<accession>A0A7H8XKQ9</accession>
<reference evidence="2 3" key="1">
    <citation type="submission" date="2020-07" db="EMBL/GenBank/DDBJ databases">
        <title>A bifunctional nitrone conjugated secondary metabolite targeting the ribosome.</title>
        <authorList>
            <person name="Limbrick E.M."/>
            <person name="Graf M."/>
            <person name="Derewacz D.K."/>
            <person name="Nguyen F."/>
            <person name="Spraggins J.M."/>
            <person name="Wieland M."/>
            <person name="Ynigez-Gutierrez A.E."/>
            <person name="Reisman B.J."/>
            <person name="Zinshteyn B."/>
            <person name="McCulloch K."/>
            <person name="Iverson T.M."/>
            <person name="Green R."/>
            <person name="Wilson D.N."/>
            <person name="Bachmann B.O."/>
        </authorList>
    </citation>
    <scope>NUCLEOTIDE SEQUENCE [LARGE SCALE GENOMIC DNA]</scope>
    <source>
        <strain evidence="3">aurantiaca</strain>
    </source>
</reference>
<evidence type="ECO:0000313" key="3">
    <source>
        <dbReference type="Proteomes" id="UP000509335"/>
    </source>
</evidence>
<dbReference type="GO" id="GO:0016787">
    <property type="term" value="F:hydrolase activity"/>
    <property type="evidence" value="ECO:0007669"/>
    <property type="project" value="UniProtKB-KW"/>
</dbReference>
<dbReference type="Pfam" id="PF12697">
    <property type="entry name" value="Abhydrolase_6"/>
    <property type="match status" value="1"/>
</dbReference>
<dbReference type="InterPro" id="IPR029058">
    <property type="entry name" value="AB_hydrolase_fold"/>
</dbReference>
<name>A0A7H8XKQ9_9ACTN</name>
<dbReference type="SUPFAM" id="SSF53474">
    <property type="entry name" value="alpha/beta-Hydrolases"/>
    <property type="match status" value="1"/>
</dbReference>
<dbReference type="AlphaFoldDB" id="A0A7H8XKQ9"/>
<feature type="domain" description="AB hydrolase-1" evidence="1">
    <location>
        <begin position="36"/>
        <end position="276"/>
    </location>
</feature>
<keyword evidence="2" id="KW-0378">Hydrolase</keyword>
<dbReference type="Proteomes" id="UP000509335">
    <property type="component" value="Chromosome"/>
</dbReference>
<organism evidence="2 3">
    <name type="scientific">Micromonospora carbonacea</name>
    <dbReference type="NCBI Taxonomy" id="47853"/>
    <lineage>
        <taxon>Bacteria</taxon>
        <taxon>Bacillati</taxon>
        <taxon>Actinomycetota</taxon>
        <taxon>Actinomycetes</taxon>
        <taxon>Micromonosporales</taxon>
        <taxon>Micromonosporaceae</taxon>
        <taxon>Micromonospora</taxon>
    </lineage>
</organism>